<dbReference type="EMBL" id="VORT01000004">
    <property type="protein sequence ID" value="TXD73445.1"/>
    <property type="molecule type" value="Genomic_DNA"/>
</dbReference>
<feature type="region of interest" description="Disordered" evidence="1">
    <location>
        <begin position="1"/>
        <end position="46"/>
    </location>
</feature>
<keyword evidence="3" id="KW-1185">Reference proteome</keyword>
<evidence type="ECO:0000313" key="2">
    <source>
        <dbReference type="EMBL" id="TXD73445.1"/>
    </source>
</evidence>
<evidence type="ECO:0008006" key="4">
    <source>
        <dbReference type="Google" id="ProtNLM"/>
    </source>
</evidence>
<comment type="caution">
    <text evidence="2">The sequence shown here is derived from an EMBL/GenBank/DDBJ whole genome shotgun (WGS) entry which is preliminary data.</text>
</comment>
<evidence type="ECO:0000313" key="3">
    <source>
        <dbReference type="Proteomes" id="UP000321497"/>
    </source>
</evidence>
<reference evidence="2 3" key="1">
    <citation type="submission" date="2019-08" db="EMBL/GenBank/DDBJ databases">
        <title>Genome of Aequorivita antarctica SW49 (type strain).</title>
        <authorList>
            <person name="Bowman J.P."/>
        </authorList>
    </citation>
    <scope>NUCLEOTIDE SEQUENCE [LARGE SCALE GENOMIC DNA]</scope>
    <source>
        <strain evidence="2 3">SW49</strain>
    </source>
</reference>
<dbReference type="RefSeq" id="WP_111845910.1">
    <property type="nucleotide sequence ID" value="NZ_UEGI01000030.1"/>
</dbReference>
<organism evidence="2 3">
    <name type="scientific">Aequorivita antarctica</name>
    <dbReference type="NCBI Taxonomy" id="153266"/>
    <lineage>
        <taxon>Bacteria</taxon>
        <taxon>Pseudomonadati</taxon>
        <taxon>Bacteroidota</taxon>
        <taxon>Flavobacteriia</taxon>
        <taxon>Flavobacteriales</taxon>
        <taxon>Flavobacteriaceae</taxon>
        <taxon>Aequorivita</taxon>
    </lineage>
</organism>
<dbReference type="Proteomes" id="UP000321497">
    <property type="component" value="Unassembled WGS sequence"/>
</dbReference>
<feature type="compositionally biased region" description="Basic and acidic residues" evidence="1">
    <location>
        <begin position="29"/>
        <end position="38"/>
    </location>
</feature>
<proteinExistence type="predicted"/>
<gene>
    <name evidence="2" type="ORF">ESU54_06685</name>
</gene>
<evidence type="ECO:0000256" key="1">
    <source>
        <dbReference type="SAM" id="MobiDB-lite"/>
    </source>
</evidence>
<accession>A0A5C6Z182</accession>
<protein>
    <recommendedName>
        <fullName evidence="4">General stress protein CsbD</fullName>
    </recommendedName>
</protein>
<dbReference type="AlphaFoldDB" id="A0A5C6Z182"/>
<name>A0A5C6Z182_9FLAO</name>
<sequence>MENKKDTAKHSVGKGAQKEKYNSGNEASYVKDSKENADNPKNQENYLEMKWKKISSDFRKKYNMDVSESEYKGNSFSEILTKLEKKTGKPKATLEQEIKDWQNS</sequence>